<reference evidence="2" key="1">
    <citation type="submission" date="2018-09" db="EMBL/GenBank/DDBJ databases">
        <title>Complete Genome Sequencing of Sulfolobus sp. JCM 16834.</title>
        <authorList>
            <person name="Kato S."/>
            <person name="Itoh T."/>
            <person name="Ohkuma M."/>
        </authorList>
    </citation>
    <scope>NUCLEOTIDE SEQUENCE [LARGE SCALE GENOMIC DNA]</scope>
    <source>
        <strain evidence="2">IC-007</strain>
    </source>
</reference>
<name>A0A510E0U6_9CREN</name>
<evidence type="ECO:0000313" key="2">
    <source>
        <dbReference type="Proteomes" id="UP000325030"/>
    </source>
</evidence>
<organism evidence="1 2">
    <name type="scientific">Sulfuracidifex tepidarius</name>
    <dbReference type="NCBI Taxonomy" id="1294262"/>
    <lineage>
        <taxon>Archaea</taxon>
        <taxon>Thermoproteota</taxon>
        <taxon>Thermoprotei</taxon>
        <taxon>Sulfolobales</taxon>
        <taxon>Sulfolobaceae</taxon>
        <taxon>Sulfuracidifex</taxon>
    </lineage>
</organism>
<proteinExistence type="predicted"/>
<sequence>MFREEALYQPEEGVRYPSGFSSLMLIHGWITANKRSWSDSGFFC</sequence>
<gene>
    <name evidence="1" type="ORF">IC007_0616</name>
</gene>
<protein>
    <submittedName>
        <fullName evidence="1">Uncharacterized protein</fullName>
    </submittedName>
</protein>
<dbReference type="Proteomes" id="UP000325030">
    <property type="component" value="Chromosome"/>
</dbReference>
<accession>A0A510E0U6</accession>
<evidence type="ECO:0000313" key="1">
    <source>
        <dbReference type="EMBL" id="BBG26111.1"/>
    </source>
</evidence>
<dbReference type="EMBL" id="AP018930">
    <property type="protein sequence ID" value="BBG26111.1"/>
    <property type="molecule type" value="Genomic_DNA"/>
</dbReference>
<dbReference type="AlphaFoldDB" id="A0A510E0U6"/>